<dbReference type="SUPFAM" id="SSF53681">
    <property type="entry name" value="Aspartate/glutamate racemase"/>
    <property type="match status" value="2"/>
</dbReference>
<keyword evidence="6 7" id="KW-0961">Cell wall biogenesis/degradation</keyword>
<comment type="function">
    <text evidence="7">Provides the (R)-glutamate required for cell wall biosynthesis.</text>
</comment>
<keyword evidence="3 7" id="KW-0133">Cell shape</keyword>
<evidence type="ECO:0000313" key="9">
    <source>
        <dbReference type="Proteomes" id="UP000176700"/>
    </source>
</evidence>
<dbReference type="EMBL" id="MHNI01000012">
    <property type="protein sequence ID" value="OGZ43026.1"/>
    <property type="molecule type" value="Genomic_DNA"/>
</dbReference>
<gene>
    <name evidence="7" type="primary">murI</name>
    <name evidence="8" type="ORF">A2W41_02015</name>
</gene>
<comment type="pathway">
    <text evidence="7">Cell wall biogenesis; peptidoglycan biosynthesis.</text>
</comment>
<comment type="caution">
    <text evidence="8">The sequence shown here is derived from an EMBL/GenBank/DDBJ whole genome shotgun (WGS) entry which is preliminary data.</text>
</comment>
<dbReference type="GO" id="GO:0008881">
    <property type="term" value="F:glutamate racemase activity"/>
    <property type="evidence" value="ECO:0007669"/>
    <property type="project" value="UniProtKB-UniRule"/>
</dbReference>
<organism evidence="8 9">
    <name type="scientific">Candidatus Ryanbacteria bacterium RIFCSPHIGHO2_01_45_13</name>
    <dbReference type="NCBI Taxonomy" id="1802112"/>
    <lineage>
        <taxon>Bacteria</taxon>
        <taxon>Candidatus Ryaniibacteriota</taxon>
    </lineage>
</organism>
<comment type="catalytic activity">
    <reaction evidence="1 7">
        <text>L-glutamate = D-glutamate</text>
        <dbReference type="Rhea" id="RHEA:12813"/>
        <dbReference type="ChEBI" id="CHEBI:29985"/>
        <dbReference type="ChEBI" id="CHEBI:29986"/>
        <dbReference type="EC" id="5.1.1.3"/>
    </reaction>
</comment>
<evidence type="ECO:0000256" key="5">
    <source>
        <dbReference type="ARBA" id="ARBA00023235"/>
    </source>
</evidence>
<dbReference type="GO" id="GO:0008360">
    <property type="term" value="P:regulation of cell shape"/>
    <property type="evidence" value="ECO:0007669"/>
    <property type="project" value="UniProtKB-KW"/>
</dbReference>
<evidence type="ECO:0000256" key="3">
    <source>
        <dbReference type="ARBA" id="ARBA00022960"/>
    </source>
</evidence>
<reference evidence="8 9" key="1">
    <citation type="journal article" date="2016" name="Nat. Commun.">
        <title>Thousands of microbial genomes shed light on interconnected biogeochemical processes in an aquifer system.</title>
        <authorList>
            <person name="Anantharaman K."/>
            <person name="Brown C.T."/>
            <person name="Hug L.A."/>
            <person name="Sharon I."/>
            <person name="Castelle C.J."/>
            <person name="Probst A.J."/>
            <person name="Thomas B.C."/>
            <person name="Singh A."/>
            <person name="Wilkins M.J."/>
            <person name="Karaoz U."/>
            <person name="Brodie E.L."/>
            <person name="Williams K.H."/>
            <person name="Hubbard S.S."/>
            <person name="Banfield J.F."/>
        </authorList>
    </citation>
    <scope>NUCLEOTIDE SEQUENCE [LARGE SCALE GENOMIC DNA]</scope>
</reference>
<evidence type="ECO:0000256" key="6">
    <source>
        <dbReference type="ARBA" id="ARBA00023316"/>
    </source>
</evidence>
<evidence type="ECO:0000256" key="7">
    <source>
        <dbReference type="HAMAP-Rule" id="MF_00258"/>
    </source>
</evidence>
<dbReference type="GO" id="GO:0009252">
    <property type="term" value="P:peptidoglycan biosynthetic process"/>
    <property type="evidence" value="ECO:0007669"/>
    <property type="project" value="UniProtKB-UniRule"/>
</dbReference>
<comment type="caution">
    <text evidence="7">Lacks conserved residue(s) required for the propagation of feature annotation.</text>
</comment>
<feature type="binding site" evidence="7">
    <location>
        <begin position="46"/>
        <end position="47"/>
    </location>
    <ligand>
        <name>substrate</name>
    </ligand>
</feature>
<name>A0A1G2FY84_9BACT</name>
<accession>A0A1G2FY84</accession>
<dbReference type="NCBIfam" id="TIGR00067">
    <property type="entry name" value="glut_race"/>
    <property type="match status" value="1"/>
</dbReference>
<dbReference type="InterPro" id="IPR033134">
    <property type="entry name" value="Asp/Glu_racemase_AS_2"/>
</dbReference>
<dbReference type="UniPathway" id="UPA00219"/>
<proteinExistence type="inferred from homology"/>
<evidence type="ECO:0000313" key="8">
    <source>
        <dbReference type="EMBL" id="OGZ43026.1"/>
    </source>
</evidence>
<protein>
    <recommendedName>
        <fullName evidence="2 7">Glutamate racemase</fullName>
        <ecNumber evidence="2 7">5.1.1.3</ecNumber>
    </recommendedName>
</protein>
<feature type="binding site" evidence="7">
    <location>
        <begin position="14"/>
        <end position="15"/>
    </location>
    <ligand>
        <name>substrate</name>
    </ligand>
</feature>
<dbReference type="Proteomes" id="UP000176700">
    <property type="component" value="Unassembled WGS sequence"/>
</dbReference>
<feature type="active site" description="Proton donor/acceptor" evidence="7">
    <location>
        <position position="191"/>
    </location>
</feature>
<dbReference type="Pfam" id="PF01177">
    <property type="entry name" value="Asp_Glu_race"/>
    <property type="match status" value="1"/>
</dbReference>
<feature type="active site" description="Proton donor/acceptor" evidence="7">
    <location>
        <position position="77"/>
    </location>
</feature>
<dbReference type="HAMAP" id="MF_00258">
    <property type="entry name" value="Glu_racemase"/>
    <property type="match status" value="1"/>
</dbReference>
<dbReference type="InterPro" id="IPR004391">
    <property type="entry name" value="Glu_race"/>
</dbReference>
<evidence type="ECO:0000256" key="1">
    <source>
        <dbReference type="ARBA" id="ARBA00001602"/>
    </source>
</evidence>
<dbReference type="InterPro" id="IPR015942">
    <property type="entry name" value="Asp/Glu/hydantoin_racemase"/>
</dbReference>
<dbReference type="PANTHER" id="PTHR21198">
    <property type="entry name" value="GLUTAMATE RACEMASE"/>
    <property type="match status" value="1"/>
</dbReference>
<evidence type="ECO:0000256" key="2">
    <source>
        <dbReference type="ARBA" id="ARBA00013090"/>
    </source>
</evidence>
<dbReference type="PROSITE" id="PS00924">
    <property type="entry name" value="ASP_GLU_RACEMASE_2"/>
    <property type="match status" value="1"/>
</dbReference>
<dbReference type="EC" id="5.1.1.3" evidence="2 7"/>
<feature type="binding site" evidence="7">
    <location>
        <begin position="192"/>
        <end position="193"/>
    </location>
    <ligand>
        <name>substrate</name>
    </ligand>
</feature>
<keyword evidence="4 7" id="KW-0573">Peptidoglycan synthesis</keyword>
<evidence type="ECO:0000256" key="4">
    <source>
        <dbReference type="ARBA" id="ARBA00022984"/>
    </source>
</evidence>
<dbReference type="InterPro" id="IPR001920">
    <property type="entry name" value="Asp/Glu_race"/>
</dbReference>
<keyword evidence="5 7" id="KW-0413">Isomerase</keyword>
<dbReference type="Gene3D" id="3.40.50.1860">
    <property type="match status" value="2"/>
</dbReference>
<comment type="similarity">
    <text evidence="7">Belongs to the aspartate/glutamate racemases family.</text>
</comment>
<sequence length="273" mass="31329">MHSDKRKGKIGIFDSGLGGLLIMRGIVKSLAEYDYVYLGDTARVPYGNRSKRTIYQFTEEAVRYLSGKGCELIIVACNAASAQALRKIQRSFLPRWHRSVRVLGVVVPTLEEVFDIKGSRIGVLATQGTVDSSVFTKELRKINPKAKIFEQSAPLLVPLIEHDGLRWSGPILRFYIDPLLKKRIDTLVLGCTHYPVLKHTIRNMVGKGVRVISQDEIIPKKLNEYLVRHPEIEKRLHRNRGRTFIVSDMTDHFRNRARKWFGNHVTLKMVKYY</sequence>
<dbReference type="GO" id="GO:0071555">
    <property type="term" value="P:cell wall organization"/>
    <property type="evidence" value="ECO:0007669"/>
    <property type="project" value="UniProtKB-KW"/>
</dbReference>
<dbReference type="AlphaFoldDB" id="A0A1G2FY84"/>
<dbReference type="PANTHER" id="PTHR21198:SF2">
    <property type="entry name" value="GLUTAMATE RACEMASE"/>
    <property type="match status" value="1"/>
</dbReference>